<evidence type="ECO:0000313" key="4">
    <source>
        <dbReference type="EMBL" id="SDB18479.1"/>
    </source>
</evidence>
<dbReference type="PANTHER" id="PTHR44858">
    <property type="entry name" value="TETRATRICOPEPTIDE REPEAT PROTEIN 6"/>
    <property type="match status" value="1"/>
</dbReference>
<dbReference type="Pfam" id="PF13181">
    <property type="entry name" value="TPR_8"/>
    <property type="match status" value="2"/>
</dbReference>
<dbReference type="SMART" id="SM00028">
    <property type="entry name" value="TPR"/>
    <property type="match status" value="5"/>
</dbReference>
<dbReference type="PROSITE" id="PS50293">
    <property type="entry name" value="TPR_REGION"/>
    <property type="match status" value="2"/>
</dbReference>
<evidence type="ECO:0000256" key="2">
    <source>
        <dbReference type="ARBA" id="ARBA00022803"/>
    </source>
</evidence>
<dbReference type="Proteomes" id="UP000199228">
    <property type="component" value="Unassembled WGS sequence"/>
</dbReference>
<proteinExistence type="predicted"/>
<evidence type="ECO:0000256" key="1">
    <source>
        <dbReference type="ARBA" id="ARBA00022737"/>
    </source>
</evidence>
<dbReference type="PROSITE" id="PS50005">
    <property type="entry name" value="TPR"/>
    <property type="match status" value="3"/>
</dbReference>
<feature type="repeat" description="TPR" evidence="3">
    <location>
        <begin position="105"/>
        <end position="138"/>
    </location>
</feature>
<dbReference type="InterPro" id="IPR019734">
    <property type="entry name" value="TPR_rpt"/>
</dbReference>
<dbReference type="Pfam" id="PF13174">
    <property type="entry name" value="TPR_6"/>
    <property type="match status" value="2"/>
</dbReference>
<dbReference type="InterPro" id="IPR011990">
    <property type="entry name" value="TPR-like_helical_dom_sf"/>
</dbReference>
<accession>A0A1G6BD48</accession>
<dbReference type="SUPFAM" id="SSF48452">
    <property type="entry name" value="TPR-like"/>
    <property type="match status" value="2"/>
</dbReference>
<keyword evidence="2 3" id="KW-0802">TPR repeat</keyword>
<dbReference type="InterPro" id="IPR050498">
    <property type="entry name" value="Ycf3"/>
</dbReference>
<gene>
    <name evidence="4" type="ORF">SAMN02910417_01387</name>
</gene>
<feature type="repeat" description="TPR" evidence="3">
    <location>
        <begin position="173"/>
        <end position="206"/>
    </location>
</feature>
<dbReference type="EMBL" id="FMXR01000009">
    <property type="protein sequence ID" value="SDB18479.1"/>
    <property type="molecule type" value="Genomic_DNA"/>
</dbReference>
<protein>
    <submittedName>
        <fullName evidence="4">Tetratricopeptide repeat-containing protein</fullName>
    </submittedName>
</protein>
<dbReference type="RefSeq" id="WP_090173614.1">
    <property type="nucleotide sequence ID" value="NZ_FMXR01000009.1"/>
</dbReference>
<keyword evidence="5" id="KW-1185">Reference proteome</keyword>
<dbReference type="Gene3D" id="1.25.40.10">
    <property type="entry name" value="Tetratricopeptide repeat domain"/>
    <property type="match status" value="2"/>
</dbReference>
<reference evidence="4 5" key="1">
    <citation type="submission" date="2016-10" db="EMBL/GenBank/DDBJ databases">
        <authorList>
            <person name="de Groot N.N."/>
        </authorList>
    </citation>
    <scope>NUCLEOTIDE SEQUENCE [LARGE SCALE GENOMIC DNA]</scope>
    <source>
        <strain evidence="4 5">DSM 3217</strain>
    </source>
</reference>
<dbReference type="AlphaFoldDB" id="A0A1G6BD48"/>
<dbReference type="Pfam" id="PF00515">
    <property type="entry name" value="TPR_1"/>
    <property type="match status" value="1"/>
</dbReference>
<sequence>MKRRIVVMMLLGAMGMLILNGCTSKEELENEQAYRTIGINDLKSGEYEDAIEAFDKALEVKSGGSVTNLEIDINYYKALAQYKNGDSDGAIETYTAIISYDEEAADAYYLRGNVYLQEEESKKAIADFEKAIELAEDFGEMSNQVGTALIGADMEDEAATYLNEVISKGGSSGEELYNVGNAYYLLEEYDQAISTLEEAKSSNDDATLLLAEVYLAKGETGNATAQIEEYTSSHSEDGEALNLAGCVAMQNEDYETAISCFSKGLEIEDVENEQELLQNEIAAYEYAGDFDTAYSLMQDYLEKYPEDEDAVRENTFLQTRVSGSEDS</sequence>
<name>A0A1G6BD48_EUBOX</name>
<dbReference type="PANTHER" id="PTHR44858:SF1">
    <property type="entry name" value="UDP-N-ACETYLGLUCOSAMINE--PEPTIDE N-ACETYLGLUCOSAMINYLTRANSFERASE SPINDLY-RELATED"/>
    <property type="match status" value="1"/>
</dbReference>
<dbReference type="STRING" id="1732.SAMN02910417_01387"/>
<keyword evidence="1" id="KW-0677">Repeat</keyword>
<feature type="repeat" description="TPR" evidence="3">
    <location>
        <begin position="31"/>
        <end position="64"/>
    </location>
</feature>
<organism evidence="4 5">
    <name type="scientific">Eubacterium oxidoreducens</name>
    <dbReference type="NCBI Taxonomy" id="1732"/>
    <lineage>
        <taxon>Bacteria</taxon>
        <taxon>Bacillati</taxon>
        <taxon>Bacillota</taxon>
        <taxon>Clostridia</taxon>
        <taxon>Eubacteriales</taxon>
        <taxon>Eubacteriaceae</taxon>
        <taxon>Eubacterium</taxon>
    </lineage>
</organism>
<evidence type="ECO:0000256" key="3">
    <source>
        <dbReference type="PROSITE-ProRule" id="PRU00339"/>
    </source>
</evidence>
<evidence type="ECO:0000313" key="5">
    <source>
        <dbReference type="Proteomes" id="UP000199228"/>
    </source>
</evidence>
<dbReference type="OrthoDB" id="305319at2"/>